<dbReference type="SUPFAM" id="SSF55608">
    <property type="entry name" value="Homing endonucleases"/>
    <property type="match status" value="1"/>
</dbReference>
<dbReference type="AlphaFoldDB" id="A0A223M8T8"/>
<dbReference type="Gene3D" id="3.10.28.10">
    <property type="entry name" value="Homing endonucleases"/>
    <property type="match status" value="1"/>
</dbReference>
<dbReference type="Pfam" id="PF14527">
    <property type="entry name" value="LAGLIDADG_WhiA"/>
    <property type="match status" value="2"/>
</dbReference>
<dbReference type="InterPro" id="IPR039518">
    <property type="entry name" value="WhiA_LAGLIDADG_dom"/>
</dbReference>
<evidence type="ECO:0000256" key="2">
    <source>
        <dbReference type="ARBA" id="ARBA00023125"/>
    </source>
</evidence>
<reference evidence="7 9" key="2">
    <citation type="submission" date="2019-05" db="EMBL/GenBank/DDBJ databases">
        <title>Genome sequencing and assembly of Mycoplasma hyopneumoniae strains UFV01 and UFV02.</title>
        <authorList>
            <person name="De Souza L.F."/>
            <person name="Gonzaga N.F."/>
            <person name="Santos M.R."/>
            <person name="Deeney A.S."/>
            <person name="Vidigal P.M.P."/>
            <person name="Moreira M.A.S."/>
            <person name="Fietto J.R.L."/>
            <person name="Bressan G.C."/>
            <person name="Rycroft A.N."/>
            <person name="Silva Junior A."/>
        </authorList>
    </citation>
    <scope>NUCLEOTIDE SEQUENCE [LARGE SCALE GENOMIC DNA]</scope>
    <source>
        <strain evidence="7 9">UFV01</strain>
    </source>
</reference>
<keyword evidence="1" id="KW-0132">Cell division</keyword>
<dbReference type="PANTHER" id="PTHR37307:SF1">
    <property type="entry name" value="CELL DIVISION PROTEIN WHIA-RELATED"/>
    <property type="match status" value="1"/>
</dbReference>
<feature type="domain" description="WhiA LAGLIDADG-like" evidence="5">
    <location>
        <begin position="26"/>
        <end position="86"/>
    </location>
</feature>
<proteinExistence type="predicted"/>
<keyword evidence="3" id="KW-0131">Cell cycle</keyword>
<reference evidence="6 8" key="1">
    <citation type="submission" date="2017-08" db="EMBL/GenBank/DDBJ databases">
        <title>The complete genome sequence of a Mycoplasma hyopneumoniae isolate in Korea.</title>
        <authorList>
            <person name="Han J."/>
            <person name="Lee N."/>
        </authorList>
    </citation>
    <scope>NUCLEOTIDE SEQUENCE [LARGE SCALE GENOMIC DNA]</scope>
    <source>
        <strain evidence="6 8">KM014</strain>
    </source>
</reference>
<keyword evidence="2 7" id="KW-0238">DNA-binding</keyword>
<dbReference type="InterPro" id="IPR027434">
    <property type="entry name" value="Homing_endonucl"/>
</dbReference>
<dbReference type="EMBL" id="VBRW01000008">
    <property type="protein sequence ID" value="MCI8283628.1"/>
    <property type="molecule type" value="Genomic_DNA"/>
</dbReference>
<accession>A0A223M8T8</accession>
<evidence type="ECO:0000256" key="1">
    <source>
        <dbReference type="ARBA" id="ARBA00022618"/>
    </source>
</evidence>
<dbReference type="GO" id="GO:0003677">
    <property type="term" value="F:DNA binding"/>
    <property type="evidence" value="ECO:0007669"/>
    <property type="project" value="UniProtKB-KW"/>
</dbReference>
<dbReference type="InterPro" id="IPR023054">
    <property type="entry name" value="Sporulation_regulator_WhiA_C"/>
</dbReference>
<gene>
    <name evidence="6" type="primary">whiA</name>
    <name evidence="6" type="ORF">CIB43_00065</name>
    <name evidence="7" type="ORF">FEF30_03610</name>
</gene>
<dbReference type="EMBL" id="CP022714">
    <property type="protein sequence ID" value="ASU13981.1"/>
    <property type="molecule type" value="Genomic_DNA"/>
</dbReference>
<dbReference type="NCBIfam" id="TIGR00647">
    <property type="entry name" value="DNA_bind_WhiA"/>
    <property type="match status" value="1"/>
</dbReference>
<evidence type="ECO:0000313" key="8">
    <source>
        <dbReference type="Proteomes" id="UP000215452"/>
    </source>
</evidence>
<sequence length="287" mass="34240">MASFSQKIKIEILSNRLSRPKFFSLLKGLIFSASKFEDSNFFIIRINRKEISNRLREIFQYFQLKFLDTKINKNWICINKKVIKIQKNPHNIQYFFAGLFIGGGSISHLESKRYHLEISFLDKEKCEKVSEILQKNELEFTFRQIFHQNYFRLYLKKVNEIIYFLMVIGALEQASKLEILRIKRDHYLNANRITNFDISNAKKISNSSANFTKKWNLIQKNKLTAFFSEKQLTFFNVRATRPELNLQEISEILKKMYNINITKSGLNYWLSKMNKILKKKEGEKNEQ</sequence>
<evidence type="ECO:0000259" key="5">
    <source>
        <dbReference type="Pfam" id="PF14527"/>
    </source>
</evidence>
<protein>
    <submittedName>
        <fullName evidence="7">DNA-binding protein WhiA</fullName>
    </submittedName>
    <submittedName>
        <fullName evidence="6">Putative sporulation transcription regulator WhiA</fullName>
    </submittedName>
</protein>
<feature type="domain" description="Sporulation regulator WhiA C-terminal" evidence="4">
    <location>
        <begin position="190"/>
        <end position="276"/>
    </location>
</feature>
<evidence type="ECO:0000313" key="6">
    <source>
        <dbReference type="EMBL" id="ASU13981.1"/>
    </source>
</evidence>
<dbReference type="Proteomes" id="UP001203104">
    <property type="component" value="Unassembled WGS sequence"/>
</dbReference>
<dbReference type="PANTHER" id="PTHR37307">
    <property type="entry name" value="CELL DIVISION PROTEIN WHIA-RELATED"/>
    <property type="match status" value="1"/>
</dbReference>
<organism evidence="6 8">
    <name type="scientific">Mesomycoplasma hyopneumoniae</name>
    <name type="common">Mycoplasma hyopneumoniae</name>
    <dbReference type="NCBI Taxonomy" id="2099"/>
    <lineage>
        <taxon>Bacteria</taxon>
        <taxon>Bacillati</taxon>
        <taxon>Mycoplasmatota</taxon>
        <taxon>Mycoplasmoidales</taxon>
        <taxon>Metamycoplasmataceae</taxon>
        <taxon>Mesomycoplasma</taxon>
    </lineage>
</organism>
<dbReference type="Proteomes" id="UP000215452">
    <property type="component" value="Chromosome"/>
</dbReference>
<dbReference type="RefSeq" id="WP_020835888.1">
    <property type="nucleotide sequence ID" value="NZ_CP034597.1"/>
</dbReference>
<evidence type="ECO:0000259" key="4">
    <source>
        <dbReference type="Pfam" id="PF02650"/>
    </source>
</evidence>
<evidence type="ECO:0000313" key="7">
    <source>
        <dbReference type="EMBL" id="MCI8283628.1"/>
    </source>
</evidence>
<dbReference type="GO" id="GO:0051301">
    <property type="term" value="P:cell division"/>
    <property type="evidence" value="ECO:0007669"/>
    <property type="project" value="UniProtKB-KW"/>
</dbReference>
<name>A0A223M8T8_MESHO</name>
<feature type="domain" description="WhiA LAGLIDADG-like" evidence="5">
    <location>
        <begin position="93"/>
        <end position="185"/>
    </location>
</feature>
<evidence type="ECO:0000256" key="3">
    <source>
        <dbReference type="ARBA" id="ARBA00023306"/>
    </source>
</evidence>
<evidence type="ECO:0000313" key="9">
    <source>
        <dbReference type="Proteomes" id="UP001203104"/>
    </source>
</evidence>
<dbReference type="InterPro" id="IPR003802">
    <property type="entry name" value="Sporulation_regulator_WhiA"/>
</dbReference>
<dbReference type="Pfam" id="PF02650">
    <property type="entry name" value="HTH_WhiA"/>
    <property type="match status" value="1"/>
</dbReference>
<dbReference type="GO" id="GO:0043937">
    <property type="term" value="P:regulation of sporulation"/>
    <property type="evidence" value="ECO:0007669"/>
    <property type="project" value="InterPro"/>
</dbReference>